<feature type="compositionally biased region" description="Low complexity" evidence="1">
    <location>
        <begin position="485"/>
        <end position="503"/>
    </location>
</feature>
<dbReference type="EMBL" id="MU070587">
    <property type="protein sequence ID" value="KAF5827119.1"/>
    <property type="molecule type" value="Genomic_DNA"/>
</dbReference>
<feature type="compositionally biased region" description="Low complexity" evidence="1">
    <location>
        <begin position="765"/>
        <end position="790"/>
    </location>
</feature>
<protein>
    <submittedName>
        <fullName evidence="2">Uncharacterized protein</fullName>
    </submittedName>
</protein>
<dbReference type="Proteomes" id="UP000815325">
    <property type="component" value="Unassembled WGS sequence"/>
</dbReference>
<keyword evidence="3" id="KW-1185">Reference proteome</keyword>
<feature type="region of interest" description="Disordered" evidence="1">
    <location>
        <begin position="376"/>
        <end position="409"/>
    </location>
</feature>
<sequence>MEEAKGGTWADMAALNSKDPTVLEENDHRTTPRGLVFSYAGPQALQQARMEAMQIRVKERLLATLMKNKDHGYTGLETCDYDHNDLAKDASGNTSASLFPKPKDMEGSIEQFRSLIVPPALSRKGEVLASSAKYVTDGHPGRFQHSSKGSPRLDNPKSVSTSFHISGQDQDKDPGSPGANTEEAERQRSSRKQVMPRQRQRAPGGAGTQEHSRGDPGGATKSSTAQAAANGSENGNSRVKHKVDAKLLKTLKSSVAAPYVPVTIASGVVPSRGLSTTAGVIGAVKKKVVDNGAILRPLSAHAADTPETRTLQTGPQTANAKERMSYVGGSDIQLPLGLGSRHARAKAEEDAKLSVPLVKVEEVDIVQESKRRATAQLLGQQQQQALQSPARPPGSKGQKASPDREANSTKVEAGLYEPIDFETLANSSQAAVAALLQGLIPPEVQPPVPGFEGSRQQAHTDRGGQPQLSHRASHAPSQLSHRESQSQSQLSHRSSLALSQSSRQDSHAQSPASRQLREGLEDSLRSRGDQQEQQQQQRQQQELHQHQRQKQPEGNLGQRHPMHSHQLHLHTHHAAAALPHPSHSQLYAHEPALHEQLPPQRPWPSPQPHQHPAHDSSPAQHLTHHPSFPRPTSTSASRPQSPPWHLASAQLPSRQPSSSRSSPLSRTSSPRRRSAPAPAPTHTLNHNLSVGAHSLEPPAPTSFAPPFTSPTHAWPTSARPSITKVRPTSASPSTSPLASGAHARHVPARPMSASPIPQHPHASKHLASASAATPSRRPWRPSSPHHSTSGAWNTTAAAVHAAQGSGSEEGTELMYSWQLRGNPSHRHGTPTAYQMHAAPSTPAAAPTPWASPSIEPAPAALPWPINRPVSATSGPARRTSSTSLIQTSNSTLTSPRESGMEPPSSEARIAMIRQQQQHAPWPKVANRDRDPAYAMARAAHPPLNSTPRFPFSPPPGAPSSAYPTPQPWAADTTPEKTAPLPSTASTPSNLGATAASVVSSPAVSHCKPASSLGQTVGVGRRGGGLASNRPASASMATLHEHADSGGVIHGVPTALQKLELPLQTEQVSVSKTDPPSSTHSTSPFKSRPLSAAPAPAVLHHQGSLRHSSPSTQRPLSASPHLALDRPSPTQTRAHKATGQDVLAQPAIPHPRSGGPRAEMQMAPGGATMRSRPQSAMALSPSGVPSKRARPPTAGLWGSSGSG</sequence>
<proteinExistence type="predicted"/>
<feature type="region of interest" description="Disordered" evidence="1">
    <location>
        <begin position="1064"/>
        <end position="1202"/>
    </location>
</feature>
<feature type="region of interest" description="Disordered" evidence="1">
    <location>
        <begin position="870"/>
        <end position="904"/>
    </location>
</feature>
<feature type="compositionally biased region" description="Low complexity" evidence="1">
    <location>
        <begin position="531"/>
        <end position="542"/>
    </location>
</feature>
<evidence type="ECO:0000313" key="2">
    <source>
        <dbReference type="EMBL" id="KAF5827119.1"/>
    </source>
</evidence>
<name>A0ABQ7FXP6_DUNSA</name>
<feature type="compositionally biased region" description="Pro residues" evidence="1">
    <location>
        <begin position="599"/>
        <end position="609"/>
    </location>
</feature>
<feature type="region of interest" description="Disordered" evidence="1">
    <location>
        <begin position="1004"/>
        <end position="1033"/>
    </location>
</feature>
<feature type="compositionally biased region" description="Low complexity" evidence="1">
    <location>
        <begin position="1070"/>
        <end position="1086"/>
    </location>
</feature>
<evidence type="ECO:0000313" key="3">
    <source>
        <dbReference type="Proteomes" id="UP000815325"/>
    </source>
</evidence>
<feature type="region of interest" description="Disordered" evidence="1">
    <location>
        <begin position="444"/>
        <end position="571"/>
    </location>
</feature>
<feature type="region of interest" description="Disordered" evidence="1">
    <location>
        <begin position="820"/>
        <end position="853"/>
    </location>
</feature>
<comment type="caution">
    <text evidence="2">The sequence shown here is derived from an EMBL/GenBank/DDBJ whole genome shotgun (WGS) entry which is preliminary data.</text>
</comment>
<feature type="region of interest" description="Disordered" evidence="1">
    <location>
        <begin position="136"/>
        <end position="240"/>
    </location>
</feature>
<feature type="compositionally biased region" description="Low complexity" evidence="1">
    <location>
        <begin position="701"/>
        <end position="710"/>
    </location>
</feature>
<feature type="compositionally biased region" description="Polar residues" evidence="1">
    <location>
        <begin position="870"/>
        <end position="896"/>
    </location>
</feature>
<feature type="region of interest" description="Disordered" evidence="1">
    <location>
        <begin position="940"/>
        <end position="987"/>
    </location>
</feature>
<feature type="compositionally biased region" description="Basic and acidic residues" evidence="1">
    <location>
        <begin position="515"/>
        <end position="530"/>
    </location>
</feature>
<organism evidence="2 3">
    <name type="scientific">Dunaliella salina</name>
    <name type="common">Green alga</name>
    <name type="synonym">Protococcus salinus</name>
    <dbReference type="NCBI Taxonomy" id="3046"/>
    <lineage>
        <taxon>Eukaryota</taxon>
        <taxon>Viridiplantae</taxon>
        <taxon>Chlorophyta</taxon>
        <taxon>core chlorophytes</taxon>
        <taxon>Chlorophyceae</taxon>
        <taxon>CS clade</taxon>
        <taxon>Chlamydomonadales</taxon>
        <taxon>Dunaliellaceae</taxon>
        <taxon>Dunaliella</taxon>
    </lineage>
</organism>
<feature type="region of interest" description="Disordered" evidence="1">
    <location>
        <begin position="596"/>
        <end position="790"/>
    </location>
</feature>
<feature type="compositionally biased region" description="Low complexity" evidence="1">
    <location>
        <begin position="837"/>
        <end position="853"/>
    </location>
</feature>
<reference evidence="2" key="1">
    <citation type="submission" date="2017-08" db="EMBL/GenBank/DDBJ databases">
        <authorList>
            <person name="Polle J.E."/>
            <person name="Barry K."/>
            <person name="Cushman J."/>
            <person name="Schmutz J."/>
            <person name="Tran D."/>
            <person name="Hathwaick L.T."/>
            <person name="Yim W.C."/>
            <person name="Jenkins J."/>
            <person name="Mckie-Krisberg Z.M."/>
            <person name="Prochnik S."/>
            <person name="Lindquist E."/>
            <person name="Dockter R.B."/>
            <person name="Adam C."/>
            <person name="Molina H."/>
            <person name="Bunkerborg J."/>
            <person name="Jin E."/>
            <person name="Buchheim M."/>
            <person name="Magnuson J."/>
        </authorList>
    </citation>
    <scope>NUCLEOTIDE SEQUENCE</scope>
    <source>
        <strain evidence="2">CCAP 19/18</strain>
    </source>
</reference>
<feature type="compositionally biased region" description="Low complexity" evidence="1">
    <location>
        <begin position="376"/>
        <end position="387"/>
    </location>
</feature>
<feature type="compositionally biased region" description="Low complexity" evidence="1">
    <location>
        <begin position="727"/>
        <end position="739"/>
    </location>
</feature>
<accession>A0ABQ7FXP6</accession>
<feature type="compositionally biased region" description="Low complexity" evidence="1">
    <location>
        <begin position="647"/>
        <end position="668"/>
    </location>
</feature>
<feature type="compositionally biased region" description="Polar residues" evidence="1">
    <location>
        <begin position="630"/>
        <end position="639"/>
    </location>
</feature>
<feature type="compositionally biased region" description="Polar residues" evidence="1">
    <location>
        <begin position="220"/>
        <end position="237"/>
    </location>
</feature>
<feature type="region of interest" description="Disordered" evidence="1">
    <location>
        <begin position="1"/>
        <end position="27"/>
    </location>
</feature>
<feature type="compositionally biased region" description="Basic residues" evidence="1">
    <location>
        <begin position="560"/>
        <end position="571"/>
    </location>
</feature>
<feature type="compositionally biased region" description="Polar residues" evidence="1">
    <location>
        <begin position="157"/>
        <end position="168"/>
    </location>
</feature>
<evidence type="ECO:0000256" key="1">
    <source>
        <dbReference type="SAM" id="MobiDB-lite"/>
    </source>
</evidence>
<feature type="compositionally biased region" description="Polar residues" evidence="1">
    <location>
        <begin position="1104"/>
        <end position="1115"/>
    </location>
</feature>
<gene>
    <name evidence="2" type="ORF">DUNSADRAFT_1307</name>
</gene>